<dbReference type="KEGG" id="bba:Bd1747"/>
<dbReference type="Proteomes" id="UP000008080">
    <property type="component" value="Chromosome"/>
</dbReference>
<gene>
    <name evidence="2" type="ordered locus">Bd1747</name>
</gene>
<dbReference type="STRING" id="264462.Bd1747"/>
<dbReference type="GeneID" id="93012727"/>
<organism evidence="2 3">
    <name type="scientific">Bdellovibrio bacteriovorus (strain ATCC 15356 / DSM 50701 / NCIMB 9529 / HD100)</name>
    <dbReference type="NCBI Taxonomy" id="264462"/>
    <lineage>
        <taxon>Bacteria</taxon>
        <taxon>Pseudomonadati</taxon>
        <taxon>Bdellovibrionota</taxon>
        <taxon>Bdellovibrionia</taxon>
        <taxon>Bdellovibrionales</taxon>
        <taxon>Pseudobdellovibrionaceae</taxon>
        <taxon>Bdellovibrio</taxon>
    </lineage>
</organism>
<keyword evidence="3" id="KW-1185">Reference proteome</keyword>
<proteinExistence type="predicted"/>
<name>Q6MM91_BDEBA</name>
<sequence length="60" mass="6719">MPDKKVHAVRGSELRKKMEASLEKGENYRSGHQGADQIDTNTRHDGLTRNRSSSAHSSKK</sequence>
<feature type="compositionally biased region" description="Basic and acidic residues" evidence="1">
    <location>
        <begin position="1"/>
        <end position="29"/>
    </location>
</feature>
<evidence type="ECO:0000313" key="2">
    <source>
        <dbReference type="EMBL" id="CAE79614.1"/>
    </source>
</evidence>
<dbReference type="HOGENOM" id="CLU_2931972_0_0_7"/>
<feature type="region of interest" description="Disordered" evidence="1">
    <location>
        <begin position="1"/>
        <end position="60"/>
    </location>
</feature>
<protein>
    <submittedName>
        <fullName evidence="2">Uncharacterized protein</fullName>
    </submittedName>
</protein>
<evidence type="ECO:0000313" key="3">
    <source>
        <dbReference type="Proteomes" id="UP000008080"/>
    </source>
</evidence>
<dbReference type="AlphaFoldDB" id="Q6MM91"/>
<dbReference type="RefSeq" id="WP_011164216.1">
    <property type="nucleotide sequence ID" value="NC_005363.1"/>
</dbReference>
<accession>Q6MM91</accession>
<evidence type="ECO:0000256" key="1">
    <source>
        <dbReference type="SAM" id="MobiDB-lite"/>
    </source>
</evidence>
<feature type="compositionally biased region" description="Polar residues" evidence="1">
    <location>
        <begin position="49"/>
        <end position="60"/>
    </location>
</feature>
<reference evidence="2 3" key="1">
    <citation type="journal article" date="2004" name="Science">
        <title>A predator unmasked: life cycle of Bdellovibrio bacteriovorus from a genomic perspective.</title>
        <authorList>
            <person name="Rendulic S."/>
            <person name="Jagtap P."/>
            <person name="Rosinus A."/>
            <person name="Eppinger M."/>
            <person name="Baar C."/>
            <person name="Lanz C."/>
            <person name="Keller H."/>
            <person name="Lambert C."/>
            <person name="Evans K.J."/>
            <person name="Goesmann A."/>
            <person name="Meyer F."/>
            <person name="Sockett R.E."/>
            <person name="Schuster S.C."/>
        </authorList>
    </citation>
    <scope>NUCLEOTIDE SEQUENCE [LARGE SCALE GENOMIC DNA]</scope>
    <source>
        <strain evidence="3">ATCC 15356 / DSM 50701 / NCIMB 9529 / HD100</strain>
    </source>
</reference>
<dbReference type="EMBL" id="BX842650">
    <property type="protein sequence ID" value="CAE79614.1"/>
    <property type="molecule type" value="Genomic_DNA"/>
</dbReference>